<proteinExistence type="predicted"/>
<accession>A0A2W1J9V7</accession>
<protein>
    <recommendedName>
        <fullName evidence="3">YtkA-like domain-containing protein</fullName>
    </recommendedName>
</protein>
<dbReference type="InterPro" id="IPR032693">
    <property type="entry name" value="YtkA-like_dom"/>
</dbReference>
<feature type="signal peptide" evidence="2">
    <location>
        <begin position="1"/>
        <end position="22"/>
    </location>
</feature>
<feature type="domain" description="YtkA-like" evidence="3">
    <location>
        <begin position="68"/>
        <end position="145"/>
    </location>
</feature>
<name>A0A2W1J9V7_9CYAN</name>
<reference evidence="4 5" key="1">
    <citation type="journal article" date="2018" name="Sci. Rep.">
        <title>A novel species of the marine cyanobacterium Acaryochloris with a unique pigment content and lifestyle.</title>
        <authorList>
            <person name="Partensky F."/>
            <person name="Six C."/>
            <person name="Ratin M."/>
            <person name="Garczarek L."/>
            <person name="Vaulot D."/>
            <person name="Probert I."/>
            <person name="Calteau A."/>
            <person name="Gourvil P."/>
            <person name="Marie D."/>
            <person name="Grebert T."/>
            <person name="Bouchier C."/>
            <person name="Le Panse S."/>
            <person name="Gachenot M."/>
            <person name="Rodriguez F."/>
            <person name="Garrido J.L."/>
        </authorList>
    </citation>
    <scope>NUCLEOTIDE SEQUENCE [LARGE SCALE GENOMIC DNA]</scope>
    <source>
        <strain evidence="4 5">RCC1774</strain>
    </source>
</reference>
<feature type="chain" id="PRO_5015855781" description="YtkA-like domain-containing protein" evidence="2">
    <location>
        <begin position="23"/>
        <end position="160"/>
    </location>
</feature>
<dbReference type="PROSITE" id="PS51257">
    <property type="entry name" value="PROKAR_LIPOPROTEIN"/>
    <property type="match status" value="1"/>
</dbReference>
<dbReference type="Pfam" id="PF13115">
    <property type="entry name" value="YtkA"/>
    <property type="match status" value="1"/>
</dbReference>
<sequence>MKKTFLAIAVVSTLLVACGANSNEQATQSSSNGSSAPIAQTEANAESNRDSQDHSERSGTNPVKASEDIHLVSPESGELPMGDAEIVVHIEQENLTPEDVSADVSMPMAGEADMTSLAIIEPGDEAKQFKIKTNFGMAGSWTMEVKAKDAEPATLAFNVK</sequence>
<feature type="compositionally biased region" description="Basic and acidic residues" evidence="1">
    <location>
        <begin position="47"/>
        <end position="57"/>
    </location>
</feature>
<dbReference type="OrthoDB" id="582165at2"/>
<dbReference type="EMBL" id="PQWO01000023">
    <property type="protein sequence ID" value="PZD71023.1"/>
    <property type="molecule type" value="Genomic_DNA"/>
</dbReference>
<dbReference type="RefSeq" id="WP_110988465.1">
    <property type="nucleotide sequence ID" value="NZ_CAWNWM010000023.1"/>
</dbReference>
<feature type="compositionally biased region" description="Polar residues" evidence="1">
    <location>
        <begin position="24"/>
        <end position="46"/>
    </location>
</feature>
<dbReference type="Proteomes" id="UP000248857">
    <property type="component" value="Unassembled WGS sequence"/>
</dbReference>
<feature type="region of interest" description="Disordered" evidence="1">
    <location>
        <begin position="24"/>
        <end position="80"/>
    </location>
</feature>
<evidence type="ECO:0000313" key="4">
    <source>
        <dbReference type="EMBL" id="PZD71023.1"/>
    </source>
</evidence>
<dbReference type="AlphaFoldDB" id="A0A2W1J9V7"/>
<evidence type="ECO:0000256" key="2">
    <source>
        <dbReference type="SAM" id="SignalP"/>
    </source>
</evidence>
<comment type="caution">
    <text evidence="4">The sequence shown here is derived from an EMBL/GenBank/DDBJ whole genome shotgun (WGS) entry which is preliminary data.</text>
</comment>
<keyword evidence="5" id="KW-1185">Reference proteome</keyword>
<evidence type="ECO:0000313" key="5">
    <source>
        <dbReference type="Proteomes" id="UP000248857"/>
    </source>
</evidence>
<organism evidence="4 5">
    <name type="scientific">Acaryochloris thomasi RCC1774</name>
    <dbReference type="NCBI Taxonomy" id="1764569"/>
    <lineage>
        <taxon>Bacteria</taxon>
        <taxon>Bacillati</taxon>
        <taxon>Cyanobacteriota</taxon>
        <taxon>Cyanophyceae</taxon>
        <taxon>Acaryochloridales</taxon>
        <taxon>Acaryochloridaceae</taxon>
        <taxon>Acaryochloris</taxon>
        <taxon>Acaryochloris thomasi</taxon>
    </lineage>
</organism>
<evidence type="ECO:0000256" key="1">
    <source>
        <dbReference type="SAM" id="MobiDB-lite"/>
    </source>
</evidence>
<evidence type="ECO:0000259" key="3">
    <source>
        <dbReference type="Pfam" id="PF13115"/>
    </source>
</evidence>
<gene>
    <name evidence="4" type="ORF">C1752_08465</name>
</gene>
<keyword evidence="2" id="KW-0732">Signal</keyword>